<feature type="domain" description="Cyanovirin-N" evidence="2">
    <location>
        <begin position="61"/>
        <end position="125"/>
    </location>
</feature>
<keyword evidence="1" id="KW-0732">Signal</keyword>
<gene>
    <name evidence="3" type="ORF">Daus18300_000240</name>
</gene>
<dbReference type="Pfam" id="PF08881">
    <property type="entry name" value="CVNH"/>
    <property type="match status" value="1"/>
</dbReference>
<dbReference type="Proteomes" id="UP001583177">
    <property type="component" value="Unassembled WGS sequence"/>
</dbReference>
<feature type="chain" id="PRO_5045123528" description="Cyanovirin-N domain-containing protein" evidence="1">
    <location>
        <begin position="26"/>
        <end position="228"/>
    </location>
</feature>
<accession>A0ABR3Y5V6</accession>
<dbReference type="InterPro" id="IPR036673">
    <property type="entry name" value="Cyanovirin-N_sf"/>
</dbReference>
<dbReference type="InterPro" id="IPR011058">
    <property type="entry name" value="Cyanovirin-N"/>
</dbReference>
<dbReference type="EMBL" id="JAWRVE010000002">
    <property type="protein sequence ID" value="KAL1883182.1"/>
    <property type="molecule type" value="Genomic_DNA"/>
</dbReference>
<comment type="caution">
    <text evidence="3">The sequence shown here is derived from an EMBL/GenBank/DDBJ whole genome shotgun (WGS) entry which is preliminary data.</text>
</comment>
<sequence>MKTLTLRVALLLATLAGALLQVAAGESTGSGIGGNVAGSTITIPTATPVPYNQSCAVGTHVLNGTNLGIYCNTDDYSNWDYDWTSIDLDVCIGNNKGTLIPYPGGNYSSSCGNCNVTWSHVEGTPYSTTYLTGVHSDGASTVSNLFTPRWDDLYLGCSGCNAGSGITVVPGQLALNQVLINNDGTIGCFNANGSTQAAQSLTESATAPQTAFAMPTQTPDGQPAVATA</sequence>
<proteinExistence type="predicted"/>
<evidence type="ECO:0000256" key="1">
    <source>
        <dbReference type="SAM" id="SignalP"/>
    </source>
</evidence>
<evidence type="ECO:0000259" key="2">
    <source>
        <dbReference type="Pfam" id="PF08881"/>
    </source>
</evidence>
<feature type="signal peptide" evidence="1">
    <location>
        <begin position="1"/>
        <end position="25"/>
    </location>
</feature>
<keyword evidence="4" id="KW-1185">Reference proteome</keyword>
<organism evidence="3 4">
    <name type="scientific">Diaporthe australafricana</name>
    <dbReference type="NCBI Taxonomy" id="127596"/>
    <lineage>
        <taxon>Eukaryota</taxon>
        <taxon>Fungi</taxon>
        <taxon>Dikarya</taxon>
        <taxon>Ascomycota</taxon>
        <taxon>Pezizomycotina</taxon>
        <taxon>Sordariomycetes</taxon>
        <taxon>Sordariomycetidae</taxon>
        <taxon>Diaporthales</taxon>
        <taxon>Diaporthaceae</taxon>
        <taxon>Diaporthe</taxon>
    </lineage>
</organism>
<evidence type="ECO:0000313" key="4">
    <source>
        <dbReference type="Proteomes" id="UP001583177"/>
    </source>
</evidence>
<dbReference type="SUPFAM" id="SSF51322">
    <property type="entry name" value="Cyanovirin-N"/>
    <property type="match status" value="1"/>
</dbReference>
<evidence type="ECO:0000313" key="3">
    <source>
        <dbReference type="EMBL" id="KAL1883182.1"/>
    </source>
</evidence>
<protein>
    <recommendedName>
        <fullName evidence="2">Cyanovirin-N domain-containing protein</fullName>
    </recommendedName>
</protein>
<name>A0ABR3Y5V6_9PEZI</name>
<dbReference type="Gene3D" id="2.30.60.10">
    <property type="entry name" value="Cyanovirin-N"/>
    <property type="match status" value="1"/>
</dbReference>
<reference evidence="3 4" key="1">
    <citation type="journal article" date="2024" name="IMA Fungus">
        <title>IMA Genome - F19 : A genome assembly and annotation guide to empower mycologists, including annotated draft genome sequences of Ceratocystis pirilliformis, Diaporthe australafricana, Fusarium ophioides, Paecilomyces lecythidis, and Sporothrix stenoceras.</title>
        <authorList>
            <person name="Aylward J."/>
            <person name="Wilson A.M."/>
            <person name="Visagie C.M."/>
            <person name="Spraker J."/>
            <person name="Barnes I."/>
            <person name="Buitendag C."/>
            <person name="Ceriani C."/>
            <person name="Del Mar Angel L."/>
            <person name="du Plessis D."/>
            <person name="Fuchs T."/>
            <person name="Gasser K."/>
            <person name="Kramer D."/>
            <person name="Li W."/>
            <person name="Munsamy K."/>
            <person name="Piso A."/>
            <person name="Price J.L."/>
            <person name="Sonnekus B."/>
            <person name="Thomas C."/>
            <person name="van der Nest A."/>
            <person name="van Dijk A."/>
            <person name="van Heerden A."/>
            <person name="van Vuuren N."/>
            <person name="Yilmaz N."/>
            <person name="Duong T.A."/>
            <person name="van der Merwe N.A."/>
            <person name="Wingfield M.J."/>
            <person name="Wingfield B.D."/>
        </authorList>
    </citation>
    <scope>NUCLEOTIDE SEQUENCE [LARGE SCALE GENOMIC DNA]</scope>
    <source>
        <strain evidence="3 4">CMW 18300</strain>
    </source>
</reference>